<evidence type="ECO:0000313" key="3">
    <source>
        <dbReference type="EMBL" id="KAE8264874.1"/>
    </source>
</evidence>
<evidence type="ECO:0000313" key="2">
    <source>
        <dbReference type="EMBL" id="CAD6920807.1"/>
    </source>
</evidence>
<gene>
    <name evidence="3" type="ORF">A4X03_0g645</name>
    <name evidence="2" type="ORF">JKIAZH3_G8096</name>
</gene>
<accession>A0A177VBC0</accession>
<dbReference type="EMBL" id="CAJHJG010002523">
    <property type="protein sequence ID" value="CAD6920807.1"/>
    <property type="molecule type" value="Genomic_DNA"/>
</dbReference>
<dbReference type="Proteomes" id="UP000077671">
    <property type="component" value="Unassembled WGS sequence"/>
</dbReference>
<reference evidence="2" key="3">
    <citation type="submission" date="2020-10" db="EMBL/GenBank/DDBJ databases">
        <authorList>
            <person name="Sedaghatjoo S."/>
        </authorList>
    </citation>
    <scope>NUCLEOTIDE SEQUENCE</scope>
    <source>
        <strain evidence="2">AZH3</strain>
    </source>
</reference>
<reference evidence="3" key="1">
    <citation type="submission" date="2016-04" db="EMBL/GenBank/DDBJ databases">
        <authorList>
            <person name="Nguyen H.D."/>
            <person name="Kesanakurti P."/>
            <person name="Cullis J."/>
            <person name="Levesque C.A."/>
            <person name="Hambleton S."/>
        </authorList>
    </citation>
    <scope>NUCLEOTIDE SEQUENCE</scope>
    <source>
        <strain evidence="3">DAOMC 238032</strain>
    </source>
</reference>
<dbReference type="Proteomes" id="UP000836402">
    <property type="component" value="Unassembled WGS sequence"/>
</dbReference>
<keyword evidence="5" id="KW-1185">Reference proteome</keyword>
<evidence type="ECO:0000256" key="1">
    <source>
        <dbReference type="SAM" id="Coils"/>
    </source>
</evidence>
<evidence type="ECO:0008006" key="6">
    <source>
        <dbReference type="Google" id="ProtNLM"/>
    </source>
</evidence>
<keyword evidence="1" id="KW-0175">Coiled coil</keyword>
<protein>
    <recommendedName>
        <fullName evidence="6">Kinetochore protein Spc24</fullName>
    </recommendedName>
</protein>
<comment type="caution">
    <text evidence="3">The sequence shown here is derived from an EMBL/GenBank/DDBJ whole genome shotgun (WGS) entry which is preliminary data.</text>
</comment>
<organism evidence="3 4">
    <name type="scientific">Tilletia caries</name>
    <name type="common">wheat bunt fungus</name>
    <dbReference type="NCBI Taxonomy" id="13290"/>
    <lineage>
        <taxon>Eukaryota</taxon>
        <taxon>Fungi</taxon>
        <taxon>Dikarya</taxon>
        <taxon>Basidiomycota</taxon>
        <taxon>Ustilaginomycotina</taxon>
        <taxon>Exobasidiomycetes</taxon>
        <taxon>Tilletiales</taxon>
        <taxon>Tilletiaceae</taxon>
        <taxon>Tilletia</taxon>
    </lineage>
</organism>
<feature type="coiled-coil region" evidence="1">
    <location>
        <begin position="38"/>
        <end position="65"/>
    </location>
</feature>
<dbReference type="EMBL" id="LWDD02000041">
    <property type="protein sequence ID" value="KAE8264874.1"/>
    <property type="molecule type" value="Genomic_DNA"/>
</dbReference>
<proteinExistence type="predicted"/>
<name>A0A177VBC0_9BASI</name>
<evidence type="ECO:0000313" key="5">
    <source>
        <dbReference type="Proteomes" id="UP000836402"/>
    </source>
</evidence>
<evidence type="ECO:0000313" key="4">
    <source>
        <dbReference type="Proteomes" id="UP000077671"/>
    </source>
</evidence>
<feature type="coiled-coil region" evidence="1">
    <location>
        <begin position="97"/>
        <end position="124"/>
    </location>
</feature>
<dbReference type="AlphaFoldDB" id="A0A177VBC0"/>
<sequence>MIDPGELKAYFTEIKQGFSPREHVDRLENVDAVITNFRKEQDQQEESAVAELRDLTNKLTNLKAECSRSHLDWIPHDEHVARIHELEREQAEWGKKLFADEGKLRQVEEELREAKEEVAMWEGVQVEDEVEFTGDALALRFFRFLGFVPSYAIDPVPSSKPTKATSKKGKASATSFKCILVRSESTGQATLFDVSAEGRKKKGWSERDLSERLWEAAR</sequence>
<reference evidence="3" key="2">
    <citation type="journal article" date="2019" name="IMA Fungus">
        <title>Genome sequencing and comparison of five Tilletia species to identify candidate genes for the detection of regulated species infecting wheat.</title>
        <authorList>
            <person name="Nguyen H.D.T."/>
            <person name="Sultana T."/>
            <person name="Kesanakurti P."/>
            <person name="Hambleton S."/>
        </authorList>
    </citation>
    <scope>NUCLEOTIDE SEQUENCE</scope>
    <source>
        <strain evidence="3">DAOMC 238032</strain>
    </source>
</reference>